<evidence type="ECO:0000256" key="3">
    <source>
        <dbReference type="ARBA" id="ARBA00022989"/>
    </source>
</evidence>
<dbReference type="EMBL" id="MK455083">
    <property type="protein sequence ID" value="QEQ70764.1"/>
    <property type="molecule type" value="Genomic_DNA"/>
</dbReference>
<dbReference type="CDD" id="cd13128">
    <property type="entry name" value="MATE_Wzx_like"/>
    <property type="match status" value="1"/>
</dbReference>
<dbReference type="PANTHER" id="PTHR43424">
    <property type="entry name" value="LOCUS PUTATIVE PROTEIN 1-RELATED"/>
    <property type="match status" value="1"/>
</dbReference>
<evidence type="ECO:0000256" key="5">
    <source>
        <dbReference type="SAM" id="Phobius"/>
    </source>
</evidence>
<dbReference type="InterPro" id="IPR052556">
    <property type="entry name" value="PolySynth_Transporter"/>
</dbReference>
<feature type="transmembrane region" description="Helical" evidence="5">
    <location>
        <begin position="72"/>
        <end position="93"/>
    </location>
</feature>
<name>A0A5Q5AX45_VIBPH</name>
<dbReference type="Pfam" id="PF01943">
    <property type="entry name" value="Polysacc_synt"/>
    <property type="match status" value="1"/>
</dbReference>
<keyword evidence="3 5" id="KW-1133">Transmembrane helix</keyword>
<evidence type="ECO:0000256" key="4">
    <source>
        <dbReference type="ARBA" id="ARBA00023136"/>
    </source>
</evidence>
<dbReference type="GO" id="GO:0016020">
    <property type="term" value="C:membrane"/>
    <property type="evidence" value="ECO:0007669"/>
    <property type="project" value="UniProtKB-SubCell"/>
</dbReference>
<sequence length="414" mass="46925">MLSDKFAKMGLSFLVSIYVIKYFTPKEYGEIAYYQNIIFILVAFVSFGLENIILREISRGKEEIDKIIVNAIFLRLSVSVLVFLISLILMMSGFMSESFILFVILTCSLFANGFSAVELYNVAIEKGKRISLTSTVIAICFSVIKLVLIYYGILDQILFCVVFVFELIIYFLILSVMFLVDGRRFDLSLVSLKYIKWMLKESIPLLVANVVFGLYVKIDSLMISHMNGMEYVGYYSAGLKFSEVLFIIPMVVCNALFPYFDSLYKESKIEYNKILSIIGSVGFYSLLIVSVTLYFLGGYIIVSIIGEKYAISSQVFSIHVLSLPIVFIGVLSSKMLVIEGMQSLSMYRNFFGLIINVILNSILISTHGIVGAALASLISYFCAYVFFDFLSPSLSTHFKLKMSMFLFRWSSYVK</sequence>
<accession>A0A5Q5AX45</accession>
<dbReference type="AlphaFoldDB" id="A0A5Q5AX45"/>
<feature type="transmembrane region" description="Helical" evidence="5">
    <location>
        <begin position="318"/>
        <end position="338"/>
    </location>
</feature>
<dbReference type="InterPro" id="IPR002797">
    <property type="entry name" value="Polysacc_synth"/>
</dbReference>
<feature type="transmembrane region" description="Helical" evidence="5">
    <location>
        <begin position="201"/>
        <end position="218"/>
    </location>
</feature>
<evidence type="ECO:0000256" key="2">
    <source>
        <dbReference type="ARBA" id="ARBA00022692"/>
    </source>
</evidence>
<keyword evidence="4 5" id="KW-0472">Membrane</keyword>
<evidence type="ECO:0000313" key="6">
    <source>
        <dbReference type="EMBL" id="QEQ70764.1"/>
    </source>
</evidence>
<protein>
    <submittedName>
        <fullName evidence="6">Polysaccharide biosynthesis protein</fullName>
    </submittedName>
</protein>
<keyword evidence="2 5" id="KW-0812">Transmembrane</keyword>
<feature type="transmembrane region" description="Helical" evidence="5">
    <location>
        <begin position="238"/>
        <end position="260"/>
    </location>
</feature>
<feature type="transmembrane region" description="Helical" evidence="5">
    <location>
        <begin position="377"/>
        <end position="398"/>
    </location>
</feature>
<proteinExistence type="predicted"/>
<evidence type="ECO:0000256" key="1">
    <source>
        <dbReference type="ARBA" id="ARBA00004141"/>
    </source>
</evidence>
<feature type="transmembrane region" description="Helical" evidence="5">
    <location>
        <begin position="132"/>
        <end position="150"/>
    </location>
</feature>
<dbReference type="PANTHER" id="PTHR43424:SF1">
    <property type="entry name" value="LOCUS PUTATIVE PROTEIN 1-RELATED"/>
    <property type="match status" value="1"/>
</dbReference>
<feature type="transmembrane region" description="Helical" evidence="5">
    <location>
        <begin position="156"/>
        <end position="180"/>
    </location>
</feature>
<feature type="transmembrane region" description="Helical" evidence="5">
    <location>
        <begin position="350"/>
        <end position="371"/>
    </location>
</feature>
<reference evidence="6" key="1">
    <citation type="journal article" date="2019" name="Int. J. Food Microbiol.">
        <title>Developing a novel molecular serotyping system based on capsular polysaccharide synthesis gene clusters of Vibrio parahaemolyticus.</title>
        <authorList>
            <person name="Pang Y."/>
            <person name="Guo X."/>
            <person name="Tian X."/>
            <person name="Liu F."/>
            <person name="Wang L."/>
            <person name="Wu J."/>
            <person name="Zhang S."/>
            <person name="Li S."/>
            <person name="Liu B."/>
        </authorList>
    </citation>
    <scope>NUCLEOTIDE SEQUENCE</scope>
    <source>
        <strain evidence="6">G3490</strain>
    </source>
</reference>
<gene>
    <name evidence="6" type="primary">wzx</name>
</gene>
<comment type="subcellular location">
    <subcellularLocation>
        <location evidence="1">Membrane</location>
        <topology evidence="1">Multi-pass membrane protein</topology>
    </subcellularLocation>
</comment>
<organism evidence="6">
    <name type="scientific">Vibrio parahaemolyticus</name>
    <dbReference type="NCBI Taxonomy" id="670"/>
    <lineage>
        <taxon>Bacteria</taxon>
        <taxon>Pseudomonadati</taxon>
        <taxon>Pseudomonadota</taxon>
        <taxon>Gammaproteobacteria</taxon>
        <taxon>Vibrionales</taxon>
        <taxon>Vibrionaceae</taxon>
        <taxon>Vibrio</taxon>
    </lineage>
</organism>
<feature type="transmembrane region" description="Helical" evidence="5">
    <location>
        <begin position="99"/>
        <end position="120"/>
    </location>
</feature>
<feature type="transmembrane region" description="Helical" evidence="5">
    <location>
        <begin position="281"/>
        <end position="306"/>
    </location>
</feature>
<feature type="transmembrane region" description="Helical" evidence="5">
    <location>
        <begin position="31"/>
        <end position="52"/>
    </location>
</feature>